<proteinExistence type="inferred from homology"/>
<dbReference type="AlphaFoldDB" id="A0A6N3GNF2"/>
<dbReference type="InterPro" id="IPR051319">
    <property type="entry name" value="Oligoribo/pAp-PDE_c-di-AMP_PDE"/>
</dbReference>
<evidence type="ECO:0000259" key="5">
    <source>
        <dbReference type="Pfam" id="PF02272"/>
    </source>
</evidence>
<dbReference type="GO" id="GO:0046872">
    <property type="term" value="F:metal ion binding"/>
    <property type="evidence" value="ECO:0007669"/>
    <property type="project" value="UniProtKB-KW"/>
</dbReference>
<dbReference type="Gene3D" id="3.90.1640.10">
    <property type="entry name" value="inorganic pyrophosphatase (n-terminal core)"/>
    <property type="match status" value="1"/>
</dbReference>
<keyword evidence="3" id="KW-0812">Transmembrane</keyword>
<keyword evidence="1 3" id="KW-0472">Membrane</keyword>
<dbReference type="RefSeq" id="WP_156627797.1">
    <property type="nucleotide sequence ID" value="NZ_CACRTO010000048.1"/>
</dbReference>
<feature type="domain" description="DHHA1" evidence="5">
    <location>
        <begin position="578"/>
        <end position="654"/>
    </location>
</feature>
<dbReference type="GO" id="GO:0016787">
    <property type="term" value="F:hydrolase activity"/>
    <property type="evidence" value="ECO:0007669"/>
    <property type="project" value="UniProtKB-UniRule"/>
</dbReference>
<dbReference type="InterPro" id="IPR038763">
    <property type="entry name" value="DHH_sf"/>
</dbReference>
<dbReference type="Pfam" id="PF02272">
    <property type="entry name" value="DHHA1"/>
    <property type="match status" value="1"/>
</dbReference>
<keyword evidence="1 6" id="KW-0378">Hydrolase</keyword>
<evidence type="ECO:0000256" key="2">
    <source>
        <dbReference type="PIRSR" id="PIRSR026583-50"/>
    </source>
</evidence>
<dbReference type="PIRSF" id="PIRSF026583">
    <property type="entry name" value="YybT"/>
    <property type="match status" value="1"/>
</dbReference>
<feature type="binding site" evidence="2">
    <location>
        <position position="429"/>
    </location>
    <ligand>
        <name>Mn(2+)</name>
        <dbReference type="ChEBI" id="CHEBI:29035"/>
        <label>2</label>
    </ligand>
</feature>
<gene>
    <name evidence="6" type="primary">nrnA_2</name>
    <name evidence="6" type="ORF">CTLFYP3_03376</name>
</gene>
<accession>A0A6N3GNF2</accession>
<comment type="function">
    <text evidence="1">Has phosphodiesterase (PDE) activity against cyclic-di-AMP (c-di-AMP).</text>
</comment>
<organism evidence="6">
    <name type="scientific">Clostridium tertium</name>
    <dbReference type="NCBI Taxonomy" id="1559"/>
    <lineage>
        <taxon>Bacteria</taxon>
        <taxon>Bacillati</taxon>
        <taxon>Bacillota</taxon>
        <taxon>Clostridia</taxon>
        <taxon>Eubacteriales</taxon>
        <taxon>Clostridiaceae</taxon>
        <taxon>Clostridium</taxon>
    </lineage>
</organism>
<comment type="catalytic activity">
    <reaction evidence="1">
        <text>3',3'-c-di-AMP + H2O = 5'-O-phosphonoadenylyl-(3'-&gt;5')-adenosine + H(+)</text>
        <dbReference type="Rhea" id="RHEA:54420"/>
        <dbReference type="ChEBI" id="CHEBI:15377"/>
        <dbReference type="ChEBI" id="CHEBI:15378"/>
        <dbReference type="ChEBI" id="CHEBI:71500"/>
        <dbReference type="ChEBI" id="CHEBI:138171"/>
    </reaction>
</comment>
<dbReference type="Gene3D" id="3.10.310.30">
    <property type="match status" value="1"/>
</dbReference>
<dbReference type="EC" id="3.1.4.-" evidence="1"/>
<feature type="binding site" evidence="2">
    <location>
        <position position="362"/>
    </location>
    <ligand>
        <name>Mn(2+)</name>
        <dbReference type="ChEBI" id="CHEBI:29035"/>
        <label>2</label>
    </ligand>
</feature>
<dbReference type="InterPro" id="IPR003156">
    <property type="entry name" value="DHHA1_dom"/>
</dbReference>
<dbReference type="GO" id="GO:0003676">
    <property type="term" value="F:nucleic acid binding"/>
    <property type="evidence" value="ECO:0007669"/>
    <property type="project" value="UniProtKB-UniRule"/>
</dbReference>
<dbReference type="InterPro" id="IPR001667">
    <property type="entry name" value="DDH_dom"/>
</dbReference>
<keyword evidence="2" id="KW-0479">Metal-binding</keyword>
<name>A0A6N3GNF2_9CLOT</name>
<dbReference type="PANTHER" id="PTHR47618">
    <property type="entry name" value="BIFUNCTIONAL OLIGORIBONUCLEASE AND PAP PHOSPHATASE NRNA"/>
    <property type="match status" value="1"/>
</dbReference>
<feature type="binding site" evidence="2">
    <location>
        <position position="453"/>
    </location>
    <ligand>
        <name>Mn(2+)</name>
        <dbReference type="ChEBI" id="CHEBI:29035"/>
        <label>2</label>
    </ligand>
</feature>
<dbReference type="Pfam" id="PF24898">
    <property type="entry name" value="GGDEF_GdpP"/>
    <property type="match status" value="1"/>
</dbReference>
<dbReference type="PROSITE" id="PS51257">
    <property type="entry name" value="PROKAR_LIPOPROTEIN"/>
    <property type="match status" value="1"/>
</dbReference>
<dbReference type="InterPro" id="IPR014528">
    <property type="entry name" value="GdpP/PdeA"/>
</dbReference>
<dbReference type="Gene3D" id="3.30.450.20">
    <property type="entry name" value="PAS domain"/>
    <property type="match status" value="1"/>
</dbReference>
<comment type="subcellular location">
    <subcellularLocation>
        <location evidence="1">Cell membrane</location>
    </subcellularLocation>
</comment>
<dbReference type="Pfam" id="PF01368">
    <property type="entry name" value="DHH"/>
    <property type="match status" value="1"/>
</dbReference>
<dbReference type="SUPFAM" id="SSF64182">
    <property type="entry name" value="DHH phosphoesterases"/>
    <property type="match status" value="1"/>
</dbReference>
<comment type="similarity">
    <text evidence="1">Belongs to the GdpP/PdeA phosphodiesterase family.</text>
</comment>
<feature type="binding site" evidence="2">
    <location>
        <position position="429"/>
    </location>
    <ligand>
        <name>Mn(2+)</name>
        <dbReference type="ChEBI" id="CHEBI:29035"/>
        <label>1</label>
    </ligand>
</feature>
<keyword evidence="3" id="KW-1133">Transmembrane helix</keyword>
<feature type="binding site" evidence="2">
    <location>
        <position position="508"/>
    </location>
    <ligand>
        <name>Mn(2+)</name>
        <dbReference type="ChEBI" id="CHEBI:29035"/>
        <label>2</label>
    </ligand>
</feature>
<feature type="binding site" evidence="2">
    <location>
        <position position="360"/>
    </location>
    <ligand>
        <name>Mn(2+)</name>
        <dbReference type="ChEBI" id="CHEBI:29035"/>
        <label>1</label>
    </ligand>
</feature>
<evidence type="ECO:0000259" key="4">
    <source>
        <dbReference type="Pfam" id="PF01368"/>
    </source>
</evidence>
<feature type="domain" description="DDH" evidence="4">
    <location>
        <begin position="350"/>
        <end position="505"/>
    </location>
</feature>
<dbReference type="PANTHER" id="PTHR47618:SF2">
    <property type="entry name" value="CYCLIC-DI-AMP PHOSPHODIESTERASE GDPP"/>
    <property type="match status" value="1"/>
</dbReference>
<evidence type="ECO:0000313" key="6">
    <source>
        <dbReference type="EMBL" id="VYU66078.1"/>
    </source>
</evidence>
<dbReference type="GO" id="GO:0005886">
    <property type="term" value="C:plasma membrane"/>
    <property type="evidence" value="ECO:0007669"/>
    <property type="project" value="UniProtKB-SubCell"/>
</dbReference>
<evidence type="ECO:0000256" key="3">
    <source>
        <dbReference type="SAM" id="Phobius"/>
    </source>
</evidence>
<keyword evidence="2" id="KW-0464">Manganese</keyword>
<reference evidence="6" key="1">
    <citation type="submission" date="2019-11" db="EMBL/GenBank/DDBJ databases">
        <authorList>
            <person name="Feng L."/>
        </authorList>
    </citation>
    <scope>NUCLEOTIDE SEQUENCE</scope>
    <source>
        <strain evidence="6">CTertiumLFYP3</strain>
    </source>
</reference>
<sequence length="661" mass="74051">MEWKDLIEKRLKVIRPIIIPVLFAGACIGFYYIKSAILGSILLCIFLLFSVSEHLLNREEEQEESIEGEIKPIKVDINENINNNIFNLIFPVAIIKETGEIFWSNKEFGKFLPDEDPNGLNIVSIARGLNISRLLACDRDLHQKIKIVDSLYRVYASKIEGYELNEDLYIVYFNDISNFKNIDNTKESIMLIEVDNLSEVLENTLEIDRPMLVAEVEKNINSYAQKLKAMITKYDSNKYVLSVQDKYIDEEINNKFSILKEISEIDRGNKFEVTLSIGIGRGGTCPLENNIFATTAKELALGRGGDQVAIKNNDKIKFFGGNTREIEKRTRVRARVISHSLKELIYESSNVLIIGHKNPDMDCFGSSIGIASVVKQLGKPCNIILGKDISAIEYFLGKLKEDSGYDNLFISVEEAYEQIAEKTLLIIVDVHNSSYILDRGIVDKVQRKIIIDHHRRSPDTVEGAILSYIEVYASSTSEMVTEVIQYMVQKPNLTRLEAEGLLAGIFMDTKGFSFKAGVRTFDAASFLRASGADTIEVKKMFMDNLEDYLIIAETIKTAEVEDKLAIAVAPDGLKKPFMAARAADELLNISDINVCFVLVNINGDIVISGRSIGEINVQVILEELGGGGHMNMAGAQLSNTTIDEAKNKLKESIEKHLKVGE</sequence>
<evidence type="ECO:0000256" key="1">
    <source>
        <dbReference type="PIRNR" id="PIRNR026583"/>
    </source>
</evidence>
<protein>
    <recommendedName>
        <fullName evidence="1">Cyclic-di-AMP phosphodiesterase</fullName>
        <ecNumber evidence="1">3.1.4.-</ecNumber>
    </recommendedName>
</protein>
<feature type="binding site" evidence="2">
    <location>
        <position position="356"/>
    </location>
    <ligand>
        <name>Mn(2+)</name>
        <dbReference type="ChEBI" id="CHEBI:29035"/>
        <label>1</label>
    </ligand>
</feature>
<dbReference type="EMBL" id="CACRTO010000048">
    <property type="protein sequence ID" value="VYU66078.1"/>
    <property type="molecule type" value="Genomic_DNA"/>
</dbReference>
<dbReference type="FunFam" id="3.90.1640.10:FF:000002">
    <property type="entry name" value="Cyclic-di-AMP phosphodiesterase"/>
    <property type="match status" value="1"/>
</dbReference>
<keyword evidence="1" id="KW-1003">Cell membrane</keyword>
<comment type="cofactor">
    <cofactor evidence="2">
        <name>Mn(2+)</name>
        <dbReference type="ChEBI" id="CHEBI:29035"/>
    </cofactor>
    <text evidence="2">For phosphodiesterase activity, probably binds 2 Mn(2+) per subunit.</text>
</comment>
<feature type="transmembrane region" description="Helical" evidence="3">
    <location>
        <begin position="21"/>
        <end position="49"/>
    </location>
</feature>